<evidence type="ECO:0000313" key="3">
    <source>
        <dbReference type="EMBL" id="MEQ2252222.1"/>
    </source>
</evidence>
<feature type="compositionally biased region" description="Polar residues" evidence="1">
    <location>
        <begin position="127"/>
        <end position="142"/>
    </location>
</feature>
<feature type="transmembrane region" description="Helical" evidence="2">
    <location>
        <begin position="20"/>
        <end position="41"/>
    </location>
</feature>
<organism evidence="3 4">
    <name type="scientific">Ilyodon furcidens</name>
    <name type="common">goldbreast splitfin</name>
    <dbReference type="NCBI Taxonomy" id="33524"/>
    <lineage>
        <taxon>Eukaryota</taxon>
        <taxon>Metazoa</taxon>
        <taxon>Chordata</taxon>
        <taxon>Craniata</taxon>
        <taxon>Vertebrata</taxon>
        <taxon>Euteleostomi</taxon>
        <taxon>Actinopterygii</taxon>
        <taxon>Neopterygii</taxon>
        <taxon>Teleostei</taxon>
        <taxon>Neoteleostei</taxon>
        <taxon>Acanthomorphata</taxon>
        <taxon>Ovalentaria</taxon>
        <taxon>Atherinomorphae</taxon>
        <taxon>Cyprinodontiformes</taxon>
        <taxon>Goodeidae</taxon>
        <taxon>Ilyodon</taxon>
    </lineage>
</organism>
<accession>A0ABV0V620</accession>
<protein>
    <recommendedName>
        <fullName evidence="5">Transmembrane protein</fullName>
    </recommendedName>
</protein>
<evidence type="ECO:0000313" key="4">
    <source>
        <dbReference type="Proteomes" id="UP001482620"/>
    </source>
</evidence>
<keyword evidence="4" id="KW-1185">Reference proteome</keyword>
<evidence type="ECO:0008006" key="5">
    <source>
        <dbReference type="Google" id="ProtNLM"/>
    </source>
</evidence>
<name>A0ABV0V620_9TELE</name>
<dbReference type="EMBL" id="JAHRIQ010094640">
    <property type="protein sequence ID" value="MEQ2252222.1"/>
    <property type="molecule type" value="Genomic_DNA"/>
</dbReference>
<keyword evidence="2" id="KW-1133">Transmembrane helix</keyword>
<dbReference type="Proteomes" id="UP001482620">
    <property type="component" value="Unassembled WGS sequence"/>
</dbReference>
<reference evidence="3 4" key="1">
    <citation type="submission" date="2021-06" db="EMBL/GenBank/DDBJ databases">
        <authorList>
            <person name="Palmer J.M."/>
        </authorList>
    </citation>
    <scope>NUCLEOTIDE SEQUENCE [LARGE SCALE GENOMIC DNA]</scope>
    <source>
        <strain evidence="4">if_2019</strain>
        <tissue evidence="3">Muscle</tissue>
    </source>
</reference>
<evidence type="ECO:0000256" key="2">
    <source>
        <dbReference type="SAM" id="Phobius"/>
    </source>
</evidence>
<proteinExistence type="predicted"/>
<evidence type="ECO:0000256" key="1">
    <source>
        <dbReference type="SAM" id="MobiDB-lite"/>
    </source>
</evidence>
<keyword evidence="2" id="KW-0472">Membrane</keyword>
<keyword evidence="2" id="KW-0812">Transmembrane</keyword>
<sequence length="142" mass="15543">MGPLCRAGSTLSLFFSVRSFSLPVNLCLLVNYFSISCLKLFPAVSIQFTLISSCLVPCLSSQSFCAFLQHLFFSSSALLSFSSLCLPLFASVCSFFYLFSLPLQDNVGEERTDLFKISKDRSGGPTGSPSSFHEFSLPSSDR</sequence>
<gene>
    <name evidence="3" type="ORF">ILYODFUR_019500</name>
</gene>
<feature type="transmembrane region" description="Helical" evidence="2">
    <location>
        <begin position="78"/>
        <end position="99"/>
    </location>
</feature>
<feature type="region of interest" description="Disordered" evidence="1">
    <location>
        <begin position="118"/>
        <end position="142"/>
    </location>
</feature>
<comment type="caution">
    <text evidence="3">The sequence shown here is derived from an EMBL/GenBank/DDBJ whole genome shotgun (WGS) entry which is preliminary data.</text>
</comment>